<dbReference type="RefSeq" id="WP_012925149.1">
    <property type="nucleotide sequence ID" value="NC_013730.1"/>
</dbReference>
<dbReference type="EMBL" id="CP001769">
    <property type="protein sequence ID" value="ADB36597.1"/>
    <property type="molecule type" value="Genomic_DNA"/>
</dbReference>
<dbReference type="Proteomes" id="UP000002028">
    <property type="component" value="Chromosome"/>
</dbReference>
<gene>
    <name evidence="2" type="ordered locus">Slin_0533</name>
</gene>
<dbReference type="HOGENOM" id="CLU_153917_2_0_10"/>
<reference evidence="2 3" key="1">
    <citation type="journal article" date="2010" name="Stand. Genomic Sci.">
        <title>Complete genome sequence of Spirosoma linguale type strain (1).</title>
        <authorList>
            <person name="Lail K."/>
            <person name="Sikorski J."/>
            <person name="Saunders E."/>
            <person name="Lapidus A."/>
            <person name="Glavina Del Rio T."/>
            <person name="Copeland A."/>
            <person name="Tice H."/>
            <person name="Cheng J.-F."/>
            <person name="Lucas S."/>
            <person name="Nolan M."/>
            <person name="Bruce D."/>
            <person name="Goodwin L."/>
            <person name="Pitluck S."/>
            <person name="Ivanova N."/>
            <person name="Mavromatis K."/>
            <person name="Ovchinnikova G."/>
            <person name="Pati A."/>
            <person name="Chen A."/>
            <person name="Palaniappan K."/>
            <person name="Land M."/>
            <person name="Hauser L."/>
            <person name="Chang Y.-J."/>
            <person name="Jeffries C.D."/>
            <person name="Chain P."/>
            <person name="Brettin T."/>
            <person name="Detter J.C."/>
            <person name="Schuetze A."/>
            <person name="Rohde M."/>
            <person name="Tindall B.J."/>
            <person name="Goeker M."/>
            <person name="Bristow J."/>
            <person name="Eisen J.A."/>
            <person name="Markowitz V."/>
            <person name="Hugenholtz P."/>
            <person name="Kyrpides N.C."/>
            <person name="Klenk H.-P."/>
            <person name="Chen F."/>
        </authorList>
    </citation>
    <scope>NUCLEOTIDE SEQUENCE [LARGE SCALE GENOMIC DNA]</scope>
    <source>
        <strain evidence="3">ATCC 33905 / DSM 74 / LMG 10896 / Claus 1</strain>
    </source>
</reference>
<sequence length="101" mass="11985">MKPDAPHPNLSPTAFWDVDMKTVDYNTNARFIIEKVMNYGLWDDILEILRYYGHDRVKTEVVQAAYLKKKTLSFCCAIFDLTPNQFRCYTRQQSNPLPWNY</sequence>
<dbReference type="KEGG" id="sli:Slin_0533"/>
<name>D2QFC0_SPILD</name>
<keyword evidence="3" id="KW-1185">Reference proteome</keyword>
<dbReference type="eggNOG" id="ENOG5033BV9">
    <property type="taxonomic scope" value="Bacteria"/>
</dbReference>
<organism evidence="2 3">
    <name type="scientific">Spirosoma linguale (strain ATCC 33905 / DSM 74 / LMG 10896 / Claus 1)</name>
    <dbReference type="NCBI Taxonomy" id="504472"/>
    <lineage>
        <taxon>Bacteria</taxon>
        <taxon>Pseudomonadati</taxon>
        <taxon>Bacteroidota</taxon>
        <taxon>Cytophagia</taxon>
        <taxon>Cytophagales</taxon>
        <taxon>Cytophagaceae</taxon>
        <taxon>Spirosoma</taxon>
    </lineage>
</organism>
<feature type="domain" description="DUF6922" evidence="1">
    <location>
        <begin position="10"/>
        <end position="60"/>
    </location>
</feature>
<protein>
    <recommendedName>
        <fullName evidence="1">DUF6922 domain-containing protein</fullName>
    </recommendedName>
</protein>
<accession>D2QFC0</accession>
<dbReference type="Pfam" id="PF21956">
    <property type="entry name" value="DUF6922"/>
    <property type="match status" value="1"/>
</dbReference>
<evidence type="ECO:0000313" key="2">
    <source>
        <dbReference type="EMBL" id="ADB36597.1"/>
    </source>
</evidence>
<proteinExistence type="predicted"/>
<dbReference type="AlphaFoldDB" id="D2QFC0"/>
<evidence type="ECO:0000313" key="3">
    <source>
        <dbReference type="Proteomes" id="UP000002028"/>
    </source>
</evidence>
<dbReference type="STRING" id="504472.Slin_0533"/>
<evidence type="ECO:0000259" key="1">
    <source>
        <dbReference type="Pfam" id="PF21956"/>
    </source>
</evidence>
<dbReference type="InterPro" id="IPR053830">
    <property type="entry name" value="DUF6922"/>
</dbReference>